<comment type="caution">
    <text evidence="1">The sequence shown here is derived from an EMBL/GenBank/DDBJ whole genome shotgun (WGS) entry which is preliminary data.</text>
</comment>
<evidence type="ECO:0000313" key="2">
    <source>
        <dbReference type="Proteomes" id="UP000615446"/>
    </source>
</evidence>
<organism evidence="1 2">
    <name type="scientific">Rhizophagus clarus</name>
    <dbReference type="NCBI Taxonomy" id="94130"/>
    <lineage>
        <taxon>Eukaryota</taxon>
        <taxon>Fungi</taxon>
        <taxon>Fungi incertae sedis</taxon>
        <taxon>Mucoromycota</taxon>
        <taxon>Glomeromycotina</taxon>
        <taxon>Glomeromycetes</taxon>
        <taxon>Glomerales</taxon>
        <taxon>Glomeraceae</taxon>
        <taxon>Rhizophagus</taxon>
    </lineage>
</organism>
<accession>A0A8H3LM66</accession>
<evidence type="ECO:0000313" key="1">
    <source>
        <dbReference type="EMBL" id="GES91223.1"/>
    </source>
</evidence>
<dbReference type="AlphaFoldDB" id="A0A8H3LM66"/>
<reference evidence="1" key="1">
    <citation type="submission" date="2019-10" db="EMBL/GenBank/DDBJ databases">
        <title>Conservation and host-specific expression of non-tandemly repeated heterogenous ribosome RNA gene in arbuscular mycorrhizal fungi.</title>
        <authorList>
            <person name="Maeda T."/>
            <person name="Kobayashi Y."/>
            <person name="Nakagawa T."/>
            <person name="Ezawa T."/>
            <person name="Yamaguchi K."/>
            <person name="Bino T."/>
            <person name="Nishimoto Y."/>
            <person name="Shigenobu S."/>
            <person name="Kawaguchi M."/>
        </authorList>
    </citation>
    <scope>NUCLEOTIDE SEQUENCE</scope>
    <source>
        <strain evidence="1">HR1</strain>
    </source>
</reference>
<gene>
    <name evidence="1" type="ORF">RCL2_001805500</name>
</gene>
<dbReference type="EMBL" id="BLAL01000197">
    <property type="protein sequence ID" value="GES91223.1"/>
    <property type="molecule type" value="Genomic_DNA"/>
</dbReference>
<sequence length="142" mass="15963">MGSFKGGAKYGSSRIKVSEGKSSSGVRWGDCFRDLQTRGEDILSFCEMPLRFSHSTVRSHHGSQMIDLKSQINLTNNLAQNKTVWRRDHLKRCCMYVNCVESIFPSAAHLSKSKNRGDCMEVPIHPLISLLTKLAEESESEN</sequence>
<proteinExistence type="predicted"/>
<name>A0A8H3LM66_9GLOM</name>
<protein>
    <submittedName>
        <fullName evidence="1">Uncharacterized protein</fullName>
    </submittedName>
</protein>
<dbReference type="Proteomes" id="UP000615446">
    <property type="component" value="Unassembled WGS sequence"/>
</dbReference>